<dbReference type="InterPro" id="IPR036890">
    <property type="entry name" value="HATPase_C_sf"/>
</dbReference>
<keyword evidence="7 10" id="KW-0067">ATP-binding</keyword>
<dbReference type="Pfam" id="PF02518">
    <property type="entry name" value="HATPase_c"/>
    <property type="match status" value="1"/>
</dbReference>
<dbReference type="PRINTS" id="PR00344">
    <property type="entry name" value="BCTRLSENSOR"/>
</dbReference>
<dbReference type="GO" id="GO:0000155">
    <property type="term" value="F:phosphorelay sensor kinase activity"/>
    <property type="evidence" value="ECO:0007669"/>
    <property type="project" value="TreeGrafter"/>
</dbReference>
<comment type="catalytic activity">
    <reaction evidence="1">
        <text>ATP + protein L-histidine = ADP + protein N-phospho-L-histidine.</text>
        <dbReference type="EC" id="2.7.13.3"/>
    </reaction>
</comment>
<keyword evidence="6" id="KW-0418">Kinase</keyword>
<gene>
    <name evidence="10" type="ORF">OMP38_28815</name>
</gene>
<evidence type="ECO:0000256" key="1">
    <source>
        <dbReference type="ARBA" id="ARBA00000085"/>
    </source>
</evidence>
<evidence type="ECO:0000256" key="4">
    <source>
        <dbReference type="ARBA" id="ARBA00022679"/>
    </source>
</evidence>
<dbReference type="EMBL" id="JAPDHZ010000006">
    <property type="protein sequence ID" value="MDG0794389.1"/>
    <property type="molecule type" value="Genomic_DNA"/>
</dbReference>
<dbReference type="InterPro" id="IPR003594">
    <property type="entry name" value="HATPase_dom"/>
</dbReference>
<feature type="domain" description="Histidine kinase" evidence="9">
    <location>
        <begin position="1"/>
        <end position="71"/>
    </location>
</feature>
<evidence type="ECO:0000256" key="5">
    <source>
        <dbReference type="ARBA" id="ARBA00022741"/>
    </source>
</evidence>
<dbReference type="EC" id="2.7.13.3" evidence="2"/>
<dbReference type="AlphaFoldDB" id="A0A9X4QPJ4"/>
<dbReference type="Proteomes" id="UP001153387">
    <property type="component" value="Unassembled WGS sequence"/>
</dbReference>
<dbReference type="InterPro" id="IPR004358">
    <property type="entry name" value="Sig_transdc_His_kin-like_C"/>
</dbReference>
<dbReference type="Gene3D" id="3.30.565.10">
    <property type="entry name" value="Histidine kinase-like ATPase, C-terminal domain"/>
    <property type="match status" value="1"/>
</dbReference>
<sequence>MWDKGKGIPETEHQRIFERMYTLEDSRNRLYQGSGLGLTITKRLIERMGGTIVLHSVPWERTVFTVVLKSG</sequence>
<evidence type="ECO:0000256" key="2">
    <source>
        <dbReference type="ARBA" id="ARBA00012438"/>
    </source>
</evidence>
<evidence type="ECO:0000256" key="8">
    <source>
        <dbReference type="ARBA" id="ARBA00023012"/>
    </source>
</evidence>
<name>A0A9X4QPJ4_9BACL</name>
<evidence type="ECO:0000259" key="9">
    <source>
        <dbReference type="PROSITE" id="PS50109"/>
    </source>
</evidence>
<dbReference type="PANTHER" id="PTHR43547:SF2">
    <property type="entry name" value="HYBRID SIGNAL TRANSDUCTION HISTIDINE KINASE C"/>
    <property type="match status" value="1"/>
</dbReference>
<proteinExistence type="predicted"/>
<dbReference type="PANTHER" id="PTHR43547">
    <property type="entry name" value="TWO-COMPONENT HISTIDINE KINASE"/>
    <property type="match status" value="1"/>
</dbReference>
<keyword evidence="4" id="KW-0808">Transferase</keyword>
<evidence type="ECO:0000256" key="7">
    <source>
        <dbReference type="ARBA" id="ARBA00022840"/>
    </source>
</evidence>
<evidence type="ECO:0000313" key="11">
    <source>
        <dbReference type="Proteomes" id="UP001153387"/>
    </source>
</evidence>
<keyword evidence="11" id="KW-1185">Reference proteome</keyword>
<organism evidence="10 11">
    <name type="scientific">Cohnella ginsengisoli</name>
    <dbReference type="NCBI Taxonomy" id="425004"/>
    <lineage>
        <taxon>Bacteria</taxon>
        <taxon>Bacillati</taxon>
        <taxon>Bacillota</taxon>
        <taxon>Bacilli</taxon>
        <taxon>Bacillales</taxon>
        <taxon>Paenibacillaceae</taxon>
        <taxon>Cohnella</taxon>
    </lineage>
</organism>
<protein>
    <recommendedName>
        <fullName evidence="2">histidine kinase</fullName>
        <ecNumber evidence="2">2.7.13.3</ecNumber>
    </recommendedName>
</protein>
<reference evidence="10 11" key="1">
    <citation type="submission" date="2022-10" db="EMBL/GenBank/DDBJ databases">
        <title>Comparative genomic analysis of Cohnella hashimotonis sp. nov., isolated from the International Space Station.</title>
        <authorList>
            <person name="Simpson A."/>
            <person name="Venkateswaran K."/>
        </authorList>
    </citation>
    <scope>NUCLEOTIDE SEQUENCE [LARGE SCALE GENOMIC DNA]</scope>
    <source>
        <strain evidence="10 11">DSM 18997</strain>
    </source>
</reference>
<dbReference type="SUPFAM" id="SSF55874">
    <property type="entry name" value="ATPase domain of HSP90 chaperone/DNA topoisomerase II/histidine kinase"/>
    <property type="match status" value="1"/>
</dbReference>
<keyword evidence="8" id="KW-0902">Two-component regulatory system</keyword>
<keyword evidence="5" id="KW-0547">Nucleotide-binding</keyword>
<dbReference type="PROSITE" id="PS50109">
    <property type="entry name" value="HIS_KIN"/>
    <property type="match status" value="1"/>
</dbReference>
<comment type="caution">
    <text evidence="10">The sequence shown here is derived from an EMBL/GenBank/DDBJ whole genome shotgun (WGS) entry which is preliminary data.</text>
</comment>
<evidence type="ECO:0000313" key="10">
    <source>
        <dbReference type="EMBL" id="MDG0794389.1"/>
    </source>
</evidence>
<evidence type="ECO:0000256" key="3">
    <source>
        <dbReference type="ARBA" id="ARBA00022553"/>
    </source>
</evidence>
<dbReference type="InterPro" id="IPR005467">
    <property type="entry name" value="His_kinase_dom"/>
</dbReference>
<dbReference type="GO" id="GO:0005524">
    <property type="term" value="F:ATP binding"/>
    <property type="evidence" value="ECO:0007669"/>
    <property type="project" value="UniProtKB-KW"/>
</dbReference>
<evidence type="ECO:0000256" key="6">
    <source>
        <dbReference type="ARBA" id="ARBA00022777"/>
    </source>
</evidence>
<keyword evidence="3" id="KW-0597">Phosphoprotein</keyword>
<accession>A0A9X4QPJ4</accession>